<dbReference type="InterPro" id="IPR041166">
    <property type="entry name" value="Rubredoxin_2"/>
</dbReference>
<keyword evidence="4" id="KW-1003">Cell membrane</keyword>
<dbReference type="InterPro" id="IPR030865">
    <property type="entry name" value="LapB"/>
</dbReference>
<dbReference type="EMBL" id="MOXD01000001">
    <property type="protein sequence ID" value="OMQ26936.1"/>
    <property type="molecule type" value="Genomic_DNA"/>
</dbReference>
<dbReference type="SMART" id="SM00028">
    <property type="entry name" value="TPR"/>
    <property type="match status" value="5"/>
</dbReference>
<dbReference type="Pfam" id="PF14559">
    <property type="entry name" value="TPR_19"/>
    <property type="match status" value="1"/>
</dbReference>
<comment type="function">
    <text evidence="4">Modulates cellular lipopolysaccharide (LPS) levels by regulating LpxC, which is involved in lipid A biosynthesis. May act by modulating the proteolytic activity of FtsH towards LpxC. May also coordinate assembly of proteins involved in LPS synthesis at the plasma membrane.</text>
</comment>
<feature type="binding site" evidence="4">
    <location>
        <position position="358"/>
    </location>
    <ligand>
        <name>Fe cation</name>
        <dbReference type="ChEBI" id="CHEBI:24875"/>
    </ligand>
</feature>
<dbReference type="NCBIfam" id="NF008757">
    <property type="entry name" value="PRK11788.1-5"/>
    <property type="match status" value="1"/>
</dbReference>
<dbReference type="GO" id="GO:0005506">
    <property type="term" value="F:iron ion binding"/>
    <property type="evidence" value="ECO:0007669"/>
    <property type="project" value="UniProtKB-UniRule"/>
</dbReference>
<evidence type="ECO:0000313" key="8">
    <source>
        <dbReference type="Proteomes" id="UP000216021"/>
    </source>
</evidence>
<feature type="topological domain" description="Cytoplasmic" evidence="4">
    <location>
        <begin position="21"/>
        <end position="390"/>
    </location>
</feature>
<name>A0A1S8CNI8_9GAMM</name>
<feature type="domain" description="LapB rubredoxin metal binding" evidence="6">
    <location>
        <begin position="356"/>
        <end position="383"/>
    </location>
</feature>
<keyword evidence="2 4" id="KW-0677">Repeat</keyword>
<dbReference type="NCBIfam" id="NF008753">
    <property type="entry name" value="PRK11788.1-1"/>
    <property type="match status" value="1"/>
</dbReference>
<keyword evidence="4" id="KW-0997">Cell inner membrane</keyword>
<dbReference type="STRING" id="2034155.BMI79_00990"/>
<dbReference type="OrthoDB" id="507476at2"/>
<gene>
    <name evidence="4" type="primary">lapB</name>
    <name evidence="7" type="ORF">BMI79_00990</name>
</gene>
<protein>
    <recommendedName>
        <fullName evidence="4">Lipopolysaccharide assembly protein B</fullName>
    </recommendedName>
</protein>
<evidence type="ECO:0000256" key="5">
    <source>
        <dbReference type="PROSITE-ProRule" id="PRU00339"/>
    </source>
</evidence>
<evidence type="ECO:0000256" key="4">
    <source>
        <dbReference type="HAMAP-Rule" id="MF_00994"/>
    </source>
</evidence>
<comment type="subcellular location">
    <subcellularLocation>
        <location evidence="4">Cell inner membrane</location>
        <topology evidence="4">Single-pass membrane protein</topology>
        <orientation evidence="4">Cytoplasmic side</orientation>
    </subcellularLocation>
</comment>
<evidence type="ECO:0000256" key="2">
    <source>
        <dbReference type="ARBA" id="ARBA00022737"/>
    </source>
</evidence>
<comment type="similarity">
    <text evidence="4">Belongs to the LapB family.</text>
</comment>
<keyword evidence="4" id="KW-1133">Transmembrane helix</keyword>
<dbReference type="Pfam" id="PF13176">
    <property type="entry name" value="TPR_7"/>
    <property type="match status" value="1"/>
</dbReference>
<feature type="repeat" description="TPR" evidence="5">
    <location>
        <begin position="214"/>
        <end position="247"/>
    </location>
</feature>
<keyword evidence="4" id="KW-0812">Transmembrane</keyword>
<sequence length="390" mass="44782">MLELLFLLLPVAAAYGWYMGRRSAQQDKQQDANRLSREYVAGVNFLLSNQQDKAVDLFLDMLKEDSNTVEAHLTLGNLFRSRGEVDRAIRIHQALMESASLTFEQRLLAVQQLGRDYMAAGLYDRAEDMFNQLVNEDDFRIFALQQLLVIYQATSEWQKAIDVAEKLVKLGKEAQRIEIAHFYCELALQAMGSDDLDKAMGLLKRAAAADKQCARVSIMVGRIFMAQEDYPKAVDVLKRVLDQDKELISEALPMLHECYPHLPQQQNDWADFLKRCVAENTGAAAELMLAEVIEQQEGRDVVQVYINRQLQRHPTMRVFYRLMDYHLADAEDGRAKESLLLLRDMVGEQIRTKPRYRCHKCGFTAHSMYWHCPSCRAWSSVKPIRGLDGQ</sequence>
<dbReference type="AlphaFoldDB" id="A0A1S8CNI8"/>
<keyword evidence="3 4" id="KW-0802">TPR repeat</keyword>
<proteinExistence type="inferred from homology"/>
<evidence type="ECO:0000313" key="7">
    <source>
        <dbReference type="EMBL" id="OMQ26936.1"/>
    </source>
</evidence>
<keyword evidence="1 4" id="KW-0479">Metal-binding</keyword>
<dbReference type="NCBIfam" id="NF008756">
    <property type="entry name" value="PRK11788.1-4"/>
    <property type="match status" value="1"/>
</dbReference>
<dbReference type="InterPro" id="IPR051012">
    <property type="entry name" value="CellSynth/LPSAsmb/PSIAsmb"/>
</dbReference>
<dbReference type="Proteomes" id="UP000216021">
    <property type="component" value="Unassembled WGS sequence"/>
</dbReference>
<evidence type="ECO:0000256" key="3">
    <source>
        <dbReference type="ARBA" id="ARBA00022803"/>
    </source>
</evidence>
<keyword evidence="4" id="KW-0472">Membrane</keyword>
<dbReference type="HAMAP" id="MF_00994">
    <property type="entry name" value="LPS_assembly_LapB"/>
    <property type="match status" value="1"/>
</dbReference>
<organism evidence="7 8">
    <name type="scientific">Serratia oryzae</name>
    <dbReference type="NCBI Taxonomy" id="2034155"/>
    <lineage>
        <taxon>Bacteria</taxon>
        <taxon>Pseudomonadati</taxon>
        <taxon>Pseudomonadota</taxon>
        <taxon>Gammaproteobacteria</taxon>
        <taxon>Enterobacterales</taxon>
        <taxon>Yersiniaceae</taxon>
        <taxon>Serratia</taxon>
    </lineage>
</organism>
<evidence type="ECO:0000256" key="1">
    <source>
        <dbReference type="ARBA" id="ARBA00022723"/>
    </source>
</evidence>
<comment type="caution">
    <text evidence="7">The sequence shown here is derived from an EMBL/GenBank/DDBJ whole genome shotgun (WGS) entry which is preliminary data.</text>
</comment>
<feature type="binding site" evidence="4">
    <location>
        <position position="375"/>
    </location>
    <ligand>
        <name>Fe cation</name>
        <dbReference type="ChEBI" id="CHEBI:24875"/>
    </ligand>
</feature>
<dbReference type="Pfam" id="PF18073">
    <property type="entry name" value="Zn_ribbon_LapB"/>
    <property type="match status" value="1"/>
</dbReference>
<feature type="binding site" evidence="4">
    <location>
        <position position="372"/>
    </location>
    <ligand>
        <name>Fe cation</name>
        <dbReference type="ChEBI" id="CHEBI:24875"/>
    </ligand>
</feature>
<dbReference type="GO" id="GO:0009898">
    <property type="term" value="C:cytoplasmic side of plasma membrane"/>
    <property type="evidence" value="ECO:0007669"/>
    <property type="project" value="UniProtKB-UniRule"/>
</dbReference>
<keyword evidence="4" id="KW-0408">Iron</keyword>
<dbReference type="InterPro" id="IPR019734">
    <property type="entry name" value="TPR_rpt"/>
</dbReference>
<dbReference type="SUPFAM" id="SSF48452">
    <property type="entry name" value="TPR-like"/>
    <property type="match status" value="2"/>
</dbReference>
<keyword evidence="8" id="KW-1185">Reference proteome</keyword>
<dbReference type="GO" id="GO:0046890">
    <property type="term" value="P:regulation of lipid biosynthetic process"/>
    <property type="evidence" value="ECO:0007669"/>
    <property type="project" value="UniProtKB-UniRule"/>
</dbReference>
<dbReference type="Gene3D" id="1.25.40.10">
    <property type="entry name" value="Tetratricopeptide repeat domain"/>
    <property type="match status" value="2"/>
</dbReference>
<dbReference type="RefSeq" id="WP_076939978.1">
    <property type="nucleotide sequence ID" value="NZ_MOXD01000001.1"/>
</dbReference>
<accession>A0A1S8CNI8</accession>
<dbReference type="PANTHER" id="PTHR45586:SF1">
    <property type="entry name" value="LIPOPOLYSACCHARIDE ASSEMBLY PROTEIN B"/>
    <property type="match status" value="1"/>
</dbReference>
<dbReference type="GO" id="GO:0008653">
    <property type="term" value="P:lipopolysaccharide metabolic process"/>
    <property type="evidence" value="ECO:0007669"/>
    <property type="project" value="InterPro"/>
</dbReference>
<dbReference type="PROSITE" id="PS50005">
    <property type="entry name" value="TPR"/>
    <property type="match status" value="1"/>
</dbReference>
<reference evidence="7 8" key="1">
    <citation type="submission" date="2016-11" db="EMBL/GenBank/DDBJ databases">
        <title>Rahnella oryzae sp. nov., isolated from rice root.</title>
        <authorList>
            <person name="Zhang X.-X."/>
            <person name="Zhang J."/>
        </authorList>
    </citation>
    <scope>NUCLEOTIDE SEQUENCE [LARGE SCALE GENOMIC DNA]</scope>
    <source>
        <strain evidence="7 8">J11-6</strain>
    </source>
</reference>
<feature type="binding site" evidence="4">
    <location>
        <position position="361"/>
    </location>
    <ligand>
        <name>Fe cation</name>
        <dbReference type="ChEBI" id="CHEBI:24875"/>
    </ligand>
</feature>
<dbReference type="PANTHER" id="PTHR45586">
    <property type="entry name" value="TPR REPEAT-CONTAINING PROTEIN PA4667"/>
    <property type="match status" value="1"/>
</dbReference>
<dbReference type="InterPro" id="IPR011990">
    <property type="entry name" value="TPR-like_helical_dom_sf"/>
</dbReference>
<evidence type="ECO:0000259" key="6">
    <source>
        <dbReference type="Pfam" id="PF18073"/>
    </source>
</evidence>